<accession>Q54DI7</accession>
<evidence type="ECO:0000313" key="2">
    <source>
        <dbReference type="Proteomes" id="UP000002195"/>
    </source>
</evidence>
<comment type="caution">
    <text evidence="1">The sequence shown here is derived from an EMBL/GenBank/DDBJ whole genome shotgun (WGS) entry which is preliminary data.</text>
</comment>
<dbReference type="EMBL" id="AAFI02000188">
    <property type="protein sequence ID" value="EAL61315.1"/>
    <property type="molecule type" value="Genomic_DNA"/>
</dbReference>
<dbReference type="RefSeq" id="XP_629740.1">
    <property type="nucleotide sequence ID" value="XM_629738.1"/>
</dbReference>
<reference evidence="1 2" key="1">
    <citation type="journal article" date="2005" name="Nature">
        <title>The genome of the social amoeba Dictyostelium discoideum.</title>
        <authorList>
            <consortium name="The Dictyostelium discoideum Sequencing Consortium"/>
            <person name="Eichinger L."/>
            <person name="Pachebat J.A."/>
            <person name="Glockner G."/>
            <person name="Rajandream M.A."/>
            <person name="Sucgang R."/>
            <person name="Berriman M."/>
            <person name="Song J."/>
            <person name="Olsen R."/>
            <person name="Szafranski K."/>
            <person name="Xu Q."/>
            <person name="Tunggal B."/>
            <person name="Kummerfeld S."/>
            <person name="Madera M."/>
            <person name="Konfortov B.A."/>
            <person name="Rivero F."/>
            <person name="Bankier A.T."/>
            <person name="Lehmann R."/>
            <person name="Hamlin N."/>
            <person name="Davies R."/>
            <person name="Gaudet P."/>
            <person name="Fey P."/>
            <person name="Pilcher K."/>
            <person name="Chen G."/>
            <person name="Saunders D."/>
            <person name="Sodergren E."/>
            <person name="Davis P."/>
            <person name="Kerhornou A."/>
            <person name="Nie X."/>
            <person name="Hall N."/>
            <person name="Anjard C."/>
            <person name="Hemphill L."/>
            <person name="Bason N."/>
            <person name="Farbrother P."/>
            <person name="Desany B."/>
            <person name="Just E."/>
            <person name="Morio T."/>
            <person name="Rost R."/>
            <person name="Churcher C."/>
            <person name="Cooper J."/>
            <person name="Haydock S."/>
            <person name="van Driessche N."/>
            <person name="Cronin A."/>
            <person name="Goodhead I."/>
            <person name="Muzny D."/>
            <person name="Mourier T."/>
            <person name="Pain A."/>
            <person name="Lu M."/>
            <person name="Harper D."/>
            <person name="Lindsay R."/>
            <person name="Hauser H."/>
            <person name="James K."/>
            <person name="Quiles M."/>
            <person name="Madan Babu M."/>
            <person name="Saito T."/>
            <person name="Buchrieser C."/>
            <person name="Wardroper A."/>
            <person name="Felder M."/>
            <person name="Thangavelu M."/>
            <person name="Johnson D."/>
            <person name="Knights A."/>
            <person name="Loulseged H."/>
            <person name="Mungall K."/>
            <person name="Oliver K."/>
            <person name="Price C."/>
            <person name="Quail M.A."/>
            <person name="Urushihara H."/>
            <person name="Hernandez J."/>
            <person name="Rabbinowitsch E."/>
            <person name="Steffen D."/>
            <person name="Sanders M."/>
            <person name="Ma J."/>
            <person name="Kohara Y."/>
            <person name="Sharp S."/>
            <person name="Simmonds M."/>
            <person name="Spiegler S."/>
            <person name="Tivey A."/>
            <person name="Sugano S."/>
            <person name="White B."/>
            <person name="Walker D."/>
            <person name="Woodward J."/>
            <person name="Winckler T."/>
            <person name="Tanaka Y."/>
            <person name="Shaulsky G."/>
            <person name="Schleicher M."/>
            <person name="Weinstock G."/>
            <person name="Rosenthal A."/>
            <person name="Cox E.C."/>
            <person name="Chisholm R.L."/>
            <person name="Gibbs R."/>
            <person name="Loomis W.F."/>
            <person name="Platzer M."/>
            <person name="Kay R.R."/>
            <person name="Williams J."/>
            <person name="Dear P.H."/>
            <person name="Noegel A.A."/>
            <person name="Barrell B."/>
            <person name="Kuspa A."/>
        </authorList>
    </citation>
    <scope>NUCLEOTIDE SEQUENCE [LARGE SCALE GENOMIC DNA]</scope>
    <source>
        <strain evidence="1 2">AX4</strain>
    </source>
</reference>
<protein>
    <submittedName>
        <fullName evidence="1">Uncharacterized protein</fullName>
    </submittedName>
</protein>
<dbReference type="KEGG" id="ddi:DDB_G0292210"/>
<dbReference type="HOGENOM" id="CLU_1450183_0_0_1"/>
<sequence>METPNIVQKKSTKTTPQFSFKKEKSCYNAQYGKSKKNIVYESYNSPATYIFPISENENNRSSNVISVTDSNNPIIHHYLMKKNSTILITDSKSPVYVAPCFNAFINKLLLPTWSKVEIDELYKLKYKENDIYGNILKLYNCSLFIKWGGIPRVVFPLTVMYKLDKDVDIESDTPNICYSELLDAIMN</sequence>
<name>Q54DI7_DICDI</name>
<proteinExistence type="predicted"/>
<dbReference type="InParanoid" id="Q54DI7"/>
<gene>
    <name evidence="1" type="ORF">DDB_G0292210</name>
</gene>
<dbReference type="AlphaFoldDB" id="Q54DI7"/>
<dbReference type="GeneID" id="8628569"/>
<organism evidence="1 2">
    <name type="scientific">Dictyostelium discoideum</name>
    <name type="common">Social amoeba</name>
    <dbReference type="NCBI Taxonomy" id="44689"/>
    <lineage>
        <taxon>Eukaryota</taxon>
        <taxon>Amoebozoa</taxon>
        <taxon>Evosea</taxon>
        <taxon>Eumycetozoa</taxon>
        <taxon>Dictyostelia</taxon>
        <taxon>Dictyosteliales</taxon>
        <taxon>Dictyosteliaceae</taxon>
        <taxon>Dictyostelium</taxon>
    </lineage>
</organism>
<dbReference type="Proteomes" id="UP000002195">
    <property type="component" value="Unassembled WGS sequence"/>
</dbReference>
<dbReference type="PaxDb" id="44689-DDB0184270"/>
<dbReference type="dictyBase" id="DDB_G0292210"/>
<dbReference type="VEuPathDB" id="AmoebaDB:DDB_G0292210"/>
<evidence type="ECO:0000313" key="1">
    <source>
        <dbReference type="EMBL" id="EAL61315.1"/>
    </source>
</evidence>
<keyword evidence="2" id="KW-1185">Reference proteome</keyword>